<dbReference type="GO" id="GO:0003899">
    <property type="term" value="F:DNA-directed RNA polymerase activity"/>
    <property type="evidence" value="ECO:0007669"/>
    <property type="project" value="UniProtKB-EC"/>
</dbReference>
<protein>
    <recommendedName>
        <fullName evidence="9">DNA-directed RNA polymerase subunit</fullName>
        <ecNumber evidence="9">2.7.7.6</ecNumber>
    </recommendedName>
</protein>
<evidence type="ECO:0000256" key="9">
    <source>
        <dbReference type="RuleBase" id="RU004279"/>
    </source>
</evidence>
<sequence length="892" mass="102828">MNKQKVRLFDKIEIGVASPKQIRDWAERYLPHGDVVGEVTSWETVNYKTLKPEPNGLFCQKIFGPTVDFTCACGKKGTKTHRGFCPKCGVERTQSRVRRYRLGYIKLKQPVVHPLYASHRPSPLTLCLNWSTKRFQAVMKTAEFCSLPKKFTIFRSKRESRFLFSNSIAVPFQKTGFATKFEDGLAPKFNFVDKNTVSHKIREFWAEKGKEPPLVFEHPLGGIDLAAQKTSFPAKFENFGKGQYSTPDKQSGTPPRLFSKKNSLVMEIEKKATRRFFSFNQGTSELRLYGIAYDATWRHVEEFQEFLFYLWEQSFYYESSVSYYAFTKPIKSHKQEIPRHEHSYALQSGGFAFQQILSYLDRYKLQKEIETHALHLQRAMQFLYQKMRTLHLNIFEERKEFKRLKLKLYRLYNLRVKCKRQIQTFRDFHQANLQPAWMILSYLPVLPPGLRPITSIRGELVVSDINSLYRKVLIRNKRITRGAHFGVFDTALSGSWLSWCYNLRQVQEAVDELLKSGSVESGKPLKSLLEGLKGKQGRFRQHLLGKRVDYSGRSVIVVGPELKLHQCGLPKQMAIELFQPFLIQKLRKKGIVFTTTAAKALIAERKPIVWSILSEILKTHPILLNRAPTLHRLGIQAFLPKLVQGKAILLHPLVCPAFNADFDGDQMAVHVPLSSKTQAEALKLLWSRNHILAPASGQPLLLPTQDMVLGFYYLTCSQERFSQTSETLIPSQKALLENHALSSQNRAFGKKNELQFFSQKDQGSTADTAENTNTLYFSKVSHVKKAYDRGFLNLHTPIWLKRSTSVQTFIPEHQARTHETIIETRIDLCGRGETLFIDTSHLWDQQNCLDFSRQKSQFIRTTTGRVLMHSWIFQESAPLSVFLPKPKVSRNV</sequence>
<dbReference type="Gene3D" id="1.10.40.90">
    <property type="match status" value="1"/>
</dbReference>
<evidence type="ECO:0000259" key="10">
    <source>
        <dbReference type="SMART" id="SM00663"/>
    </source>
</evidence>
<keyword evidence="6 9" id="KW-0548">Nucleotidyltransferase</keyword>
<evidence type="ECO:0000256" key="3">
    <source>
        <dbReference type="ARBA" id="ARBA00022478"/>
    </source>
</evidence>
<dbReference type="GO" id="GO:0003677">
    <property type="term" value="F:DNA binding"/>
    <property type="evidence" value="ECO:0007669"/>
    <property type="project" value="InterPro"/>
</dbReference>
<proteinExistence type="inferred from homology"/>
<dbReference type="Pfam" id="PF00623">
    <property type="entry name" value="RNA_pol_Rpb1_2"/>
    <property type="match status" value="2"/>
</dbReference>
<dbReference type="Gene3D" id="2.40.40.20">
    <property type="match status" value="1"/>
</dbReference>
<dbReference type="SMART" id="SM00663">
    <property type="entry name" value="RPOLA_N"/>
    <property type="match status" value="1"/>
</dbReference>
<dbReference type="GO" id="GO:0000428">
    <property type="term" value="C:DNA-directed RNA polymerase complex"/>
    <property type="evidence" value="ECO:0007669"/>
    <property type="project" value="UniProtKB-KW"/>
</dbReference>
<accession>A0A2I4S6V0</accession>
<comment type="catalytic activity">
    <reaction evidence="8 9">
        <text>RNA(n) + a ribonucleoside 5'-triphosphate = RNA(n+1) + diphosphate</text>
        <dbReference type="Rhea" id="RHEA:21248"/>
        <dbReference type="Rhea" id="RHEA-COMP:14527"/>
        <dbReference type="Rhea" id="RHEA-COMP:17342"/>
        <dbReference type="ChEBI" id="CHEBI:33019"/>
        <dbReference type="ChEBI" id="CHEBI:61557"/>
        <dbReference type="ChEBI" id="CHEBI:140395"/>
        <dbReference type="EC" id="2.7.7.6"/>
    </reaction>
</comment>
<feature type="domain" description="RNA polymerase N-terminal" evidence="10">
    <location>
        <begin position="436"/>
        <end position="715"/>
    </location>
</feature>
<dbReference type="PANTHER" id="PTHR19376:SF54">
    <property type="entry name" value="DNA-DIRECTED RNA POLYMERASE SUBUNIT BETA"/>
    <property type="match status" value="1"/>
</dbReference>
<dbReference type="Pfam" id="PF04997">
    <property type="entry name" value="RNA_pol_Rpb1_1"/>
    <property type="match status" value="2"/>
</dbReference>
<keyword evidence="4 11" id="KW-0934">Plastid</keyword>
<organism evidence="11">
    <name type="scientific">Chlorella heliozoae</name>
    <dbReference type="NCBI Taxonomy" id="554066"/>
    <lineage>
        <taxon>Eukaryota</taxon>
        <taxon>Viridiplantae</taxon>
        <taxon>Chlorophyta</taxon>
        <taxon>core chlorophytes</taxon>
        <taxon>Trebouxiophyceae</taxon>
        <taxon>Chlorellales</taxon>
        <taxon>Chlorellaceae</taxon>
        <taxon>Chlorella clade</taxon>
        <taxon>Chlorella</taxon>
    </lineage>
</organism>
<dbReference type="SUPFAM" id="SSF64484">
    <property type="entry name" value="beta and beta-prime subunits of DNA dependent RNA-polymerase"/>
    <property type="match status" value="1"/>
</dbReference>
<evidence type="ECO:0000313" key="11">
    <source>
        <dbReference type="EMBL" id="AST08774.1"/>
    </source>
</evidence>
<dbReference type="InterPro" id="IPR045867">
    <property type="entry name" value="DNA-dir_RpoC_beta_prime"/>
</dbReference>
<dbReference type="Pfam" id="PF04983">
    <property type="entry name" value="RNA_pol_Rpb1_3"/>
    <property type="match status" value="1"/>
</dbReference>
<dbReference type="Gene3D" id="1.10.274.100">
    <property type="entry name" value="RNA polymerase Rpb1, domain 3"/>
    <property type="match status" value="1"/>
</dbReference>
<keyword evidence="7 9" id="KW-0804">Transcription</keyword>
<dbReference type="GeneID" id="35656274"/>
<evidence type="ECO:0000256" key="6">
    <source>
        <dbReference type="ARBA" id="ARBA00022695"/>
    </source>
</evidence>
<evidence type="ECO:0000256" key="7">
    <source>
        <dbReference type="ARBA" id="ARBA00023163"/>
    </source>
</evidence>
<dbReference type="InterPro" id="IPR042102">
    <property type="entry name" value="RNA_pol_Rpb1_3_sf"/>
</dbReference>
<gene>
    <name evidence="11" type="primary">rpoC1</name>
</gene>
<dbReference type="InterPro" id="IPR007080">
    <property type="entry name" value="RNA_pol_Rpb1_1"/>
</dbReference>
<dbReference type="InterPro" id="IPR007066">
    <property type="entry name" value="RNA_pol_Rpb1_3"/>
</dbReference>
<dbReference type="InterPro" id="IPR000722">
    <property type="entry name" value="RNA_pol_asu"/>
</dbReference>
<reference evidence="11" key="1">
    <citation type="journal article" date="2017" name="Sci. Rep.">
        <title>Multiple origins of endosymbionts in Chlorellaceae with no reductive effects on the plastid or mitochondrial genomes.</title>
        <authorList>
            <person name="Fan W."/>
            <person name="Guo W."/>
            <person name="Van Etten J.L."/>
            <person name="Mower J.P."/>
        </authorList>
    </citation>
    <scope>NUCLEOTIDE SEQUENCE</scope>
</reference>
<evidence type="ECO:0000256" key="1">
    <source>
        <dbReference type="ARBA" id="ARBA00004026"/>
    </source>
</evidence>
<keyword evidence="3 9" id="KW-0240">DNA-directed RNA polymerase</keyword>
<evidence type="ECO:0000256" key="4">
    <source>
        <dbReference type="ARBA" id="ARBA00022640"/>
    </source>
</evidence>
<dbReference type="EC" id="2.7.7.6" evidence="9"/>
<dbReference type="EMBL" id="KY629616">
    <property type="protein sequence ID" value="AST08774.1"/>
    <property type="molecule type" value="Genomic_DNA"/>
</dbReference>
<dbReference type="PANTHER" id="PTHR19376">
    <property type="entry name" value="DNA-DIRECTED RNA POLYMERASE"/>
    <property type="match status" value="1"/>
</dbReference>
<dbReference type="InterPro" id="IPR006592">
    <property type="entry name" value="RNA_pol_N"/>
</dbReference>
<dbReference type="AlphaFoldDB" id="A0A2I4S6V0"/>
<dbReference type="RefSeq" id="YP_009455962.1">
    <property type="nucleotide sequence ID" value="NC_036805.1"/>
</dbReference>
<geneLocation type="plastid" evidence="11"/>
<dbReference type="GO" id="GO:0006351">
    <property type="term" value="P:DNA-templated transcription"/>
    <property type="evidence" value="ECO:0007669"/>
    <property type="project" value="InterPro"/>
</dbReference>
<keyword evidence="5 9" id="KW-0808">Transferase</keyword>
<evidence type="ECO:0000256" key="8">
    <source>
        <dbReference type="ARBA" id="ARBA00048552"/>
    </source>
</evidence>
<comment type="function">
    <text evidence="1 9">DNA-dependent RNA polymerase catalyzes the transcription of DNA into RNA using the four ribonucleoside triphosphates as substrates.</text>
</comment>
<evidence type="ECO:0000256" key="5">
    <source>
        <dbReference type="ARBA" id="ARBA00022679"/>
    </source>
</evidence>
<dbReference type="Gene3D" id="4.10.860.120">
    <property type="entry name" value="RNA polymerase II, clamp domain"/>
    <property type="match status" value="1"/>
</dbReference>
<comment type="similarity">
    <text evidence="2">Belongs to the RNA polymerase beta' chain family. RpoC1 subfamily.</text>
</comment>
<dbReference type="InterPro" id="IPR044893">
    <property type="entry name" value="RNA_pol_Rpb1_clamp_domain"/>
</dbReference>
<name>A0A2I4S6V0_9CHLO</name>
<evidence type="ECO:0000256" key="2">
    <source>
        <dbReference type="ARBA" id="ARBA00007207"/>
    </source>
</evidence>